<dbReference type="OrthoDB" id="1117499at2"/>
<feature type="signal peptide" evidence="1">
    <location>
        <begin position="1"/>
        <end position="23"/>
    </location>
</feature>
<reference evidence="2 3" key="1">
    <citation type="submission" date="2018-11" db="EMBL/GenBank/DDBJ databases">
        <title>Rufibacter latericius sp. nov., isolated from water in Baiyang Lake.</title>
        <authorList>
            <person name="Yang Y."/>
        </authorList>
    </citation>
    <scope>NUCLEOTIDE SEQUENCE [LARGE SCALE GENOMIC DNA]</scope>
    <source>
        <strain evidence="2 3">MCC P1</strain>
    </source>
</reference>
<name>A0A3M9MNH8_9BACT</name>
<dbReference type="AlphaFoldDB" id="A0A3M9MNH8"/>
<evidence type="ECO:0000256" key="1">
    <source>
        <dbReference type="SAM" id="SignalP"/>
    </source>
</evidence>
<dbReference type="EMBL" id="RJJE01000017">
    <property type="protein sequence ID" value="RNI27092.1"/>
    <property type="molecule type" value="Genomic_DNA"/>
</dbReference>
<evidence type="ECO:0000313" key="2">
    <source>
        <dbReference type="EMBL" id="RNI27092.1"/>
    </source>
</evidence>
<dbReference type="RefSeq" id="WP_123133561.1">
    <property type="nucleotide sequence ID" value="NZ_RJJE01000017.1"/>
</dbReference>
<accession>A0A3M9MNH8</accession>
<protein>
    <submittedName>
        <fullName evidence="2">DUF4249 domain-containing protein</fullName>
    </submittedName>
</protein>
<sequence length="281" mass="31662">MTTFPSLRAFLFLLLLAAGLVSACDMEQEIEVKLPVLPPQLVVECYLENGQPLRLALSESAGYFDAPQATIVAGATVTITKNNEAPITLKDSVSVDTKNQKVYTHFNRRRVRAVPGDVFTLQVTDKQGRRLTGTTTVLPTVPFDSVGYKFNDKPAQTQEAYLLIRWQDDPAMKNFYRLLTHKKDSSANGIDSEMDAEVNDRLRNGKKISYTTTYRFDRNDILDIKLFHVEENYYNFISSVEDARRANGNPFAQPVNIQSTVAGGFGVFTFLNYETKRIIIK</sequence>
<keyword evidence="1" id="KW-0732">Signal</keyword>
<proteinExistence type="predicted"/>
<comment type="caution">
    <text evidence="2">The sequence shown here is derived from an EMBL/GenBank/DDBJ whole genome shotgun (WGS) entry which is preliminary data.</text>
</comment>
<organism evidence="2 3">
    <name type="scientific">Rufibacter immobilis</name>
    <dbReference type="NCBI Taxonomy" id="1348778"/>
    <lineage>
        <taxon>Bacteria</taxon>
        <taxon>Pseudomonadati</taxon>
        <taxon>Bacteroidota</taxon>
        <taxon>Cytophagia</taxon>
        <taxon>Cytophagales</taxon>
        <taxon>Hymenobacteraceae</taxon>
        <taxon>Rufibacter</taxon>
    </lineage>
</organism>
<dbReference type="Pfam" id="PF14054">
    <property type="entry name" value="DUF4249"/>
    <property type="match status" value="1"/>
</dbReference>
<feature type="chain" id="PRO_5018129550" evidence="1">
    <location>
        <begin position="24"/>
        <end position="281"/>
    </location>
</feature>
<keyword evidence="3" id="KW-1185">Reference proteome</keyword>
<dbReference type="Proteomes" id="UP000271010">
    <property type="component" value="Unassembled WGS sequence"/>
</dbReference>
<dbReference type="InterPro" id="IPR025345">
    <property type="entry name" value="DUF4249"/>
</dbReference>
<gene>
    <name evidence="2" type="ORF">EFA69_13005</name>
</gene>
<evidence type="ECO:0000313" key="3">
    <source>
        <dbReference type="Proteomes" id="UP000271010"/>
    </source>
</evidence>